<dbReference type="PANTHER" id="PTHR14699">
    <property type="entry name" value="STI2 PROTEIN-RELATED"/>
    <property type="match status" value="1"/>
</dbReference>
<feature type="domain" description="Tetratricopeptide repeat protein 21A/21B fourth ARM" evidence="9">
    <location>
        <begin position="657"/>
        <end position="799"/>
    </location>
</feature>
<evidence type="ECO:0000259" key="8">
    <source>
        <dbReference type="Pfam" id="PF25064"/>
    </source>
</evidence>
<keyword evidence="3 4" id="KW-0802">TPR repeat</keyword>
<dbReference type="Pfam" id="PF25064">
    <property type="entry name" value="ARM_TT21_5th"/>
    <property type="match status" value="1"/>
</dbReference>
<dbReference type="InterPro" id="IPR056833">
    <property type="entry name" value="ARM_TT21_N"/>
</dbReference>
<dbReference type="Ensembl" id="ENSOTST00005005597.2">
    <property type="protein sequence ID" value="ENSOTSP00005005021.2"/>
    <property type="gene ID" value="ENSOTSG00005002890.2"/>
</dbReference>
<sequence>MILYLLLKVSFNVYFHPQASLIYFMGEKFYRQSIHTAEYYLKMYNKDPVLLFFKGFGILMEGRTQEAMRELEQVKDKPTVAICSSMALICAHKQSDMIDHEAVAALETHVRNIRKTAGEKPLFYGALFLWLLGHVDKAKDYIDKILKISKSSKEGSILKGWVDMNSEDAFQRNNAICYLDGGGQHSRDVFGMMGKAKYFMNQHNFTGSQQVVNQIVTSHSDFLPGLMLKMKLFLALQDWEQALDTARDLYMTTCGGNPEILQLLTPFTERAYSKAPGNADVANEMGYLLSLQKKTKEATRWYSTALDIDTSSVPALAGLIRCQLMDGQLQEAANQLEFLREIHQSIGQSAELVLLQALLVHKRGAGLAVMSPLLKEATDLHFLDLRGRPMGPDYFHRLQPDFIFQVTPQIQLWTWYQSAQQFLDFCLERDPTIAEVHLLQARIHLHEGDYNLCFQCLETGVSHNFQVLDFPQYHQLKARALRGVGELEEAIKSLKVAMGIQAVSGREAHVSNSERVSVFLELAEALRLHGEPDESTMVLQDAIVAFAGTPEEICVTIANVDMALAKDDLDTALSVLRGITPDQTHYAAAKEKMALIYLQKRKDKKLYIACYREIRDELPGPQSSILLGDAYINVQEPERAIEVYQEAMSWTVRDATLWRKMGRAYVKSHQYNQAVRHYESAVKLGGHDSLVVDLVELLLKLRHYGKAQRTLMTALHCDDGTLTVSSLRSNVQYFLLLARAHYADQGSVQDTLEKVRLRVTMEKAQQERTVLCSICCQLARHYRSRTAVDRTKYYYNQAIVAIGRTDNKVNNYVFLAKCIQVLRRSARLDDALALFQACEHHNHGATTEPGYNYCKGLYYWVSEALFHLNKARRDNEWGDQAMELMIRICLNPDKEVIGGEVFETPQEDQLGGAEHREQVGVATAQNLVKEFRPRHGSSGGQRSDRILLLVNLCLMATRDPKHIQRALQAFTELASTQVNNVPYLLAMGQAFMLLKQTPRARNQLKRLTKVEWSWELSEDLETAWLLLADVYIKSGKYDIACDLLQRCIKYNQSCSRAYEYMGYIREKEHSYHDASVFYDHAWLYTNRVNPSVGFRLAFNYLKFKQYNETIEVCHKVCTVDDITIVAWSQICKTALTDLVPGYHYWKYWKGLSVV</sequence>
<keyword evidence="2" id="KW-0677">Repeat</keyword>
<gene>
    <name evidence="10" type="primary">TTC21A</name>
</gene>
<evidence type="ECO:0000259" key="6">
    <source>
        <dbReference type="Pfam" id="PF25062"/>
    </source>
</evidence>
<feature type="domain" description="Tetratricopeptide repeat protein 21A/21B second ARM" evidence="5">
    <location>
        <begin position="417"/>
        <end position="448"/>
    </location>
</feature>
<evidence type="ECO:0000259" key="9">
    <source>
        <dbReference type="Pfam" id="PF25068"/>
    </source>
</evidence>
<dbReference type="SUPFAM" id="SSF48452">
    <property type="entry name" value="TPR-like"/>
    <property type="match status" value="4"/>
</dbReference>
<dbReference type="InterPro" id="IPR019734">
    <property type="entry name" value="TPR_rpt"/>
</dbReference>
<dbReference type="InterPro" id="IPR011990">
    <property type="entry name" value="TPR-like_helical_dom_sf"/>
</dbReference>
<reference evidence="10" key="1">
    <citation type="submission" date="2025-08" db="UniProtKB">
        <authorList>
            <consortium name="Ensembl"/>
        </authorList>
    </citation>
    <scope>IDENTIFICATION</scope>
</reference>
<dbReference type="GO" id="GO:0005929">
    <property type="term" value="C:cilium"/>
    <property type="evidence" value="ECO:0007669"/>
    <property type="project" value="GOC"/>
</dbReference>
<evidence type="ECO:0000256" key="3">
    <source>
        <dbReference type="ARBA" id="ARBA00022803"/>
    </source>
</evidence>
<dbReference type="Pfam" id="PF25062">
    <property type="entry name" value="ARM_TT21_N"/>
    <property type="match status" value="1"/>
</dbReference>
<dbReference type="FunFam" id="1.25.40.10:FF:000377">
    <property type="entry name" value="Tetratricopeptide repeat domain 21B"/>
    <property type="match status" value="1"/>
</dbReference>
<name>A0A8C8EIJ8_ONCTS</name>
<dbReference type="GeneTree" id="ENSGT00390000005979"/>
<feature type="domain" description="Tetratricopeptide repeat protein 21A/21B fifth ARM repeats" evidence="8">
    <location>
        <begin position="807"/>
        <end position="890"/>
    </location>
</feature>
<dbReference type="Pfam" id="PF13176">
    <property type="entry name" value="TPR_7"/>
    <property type="match status" value="1"/>
</dbReference>
<evidence type="ECO:0008006" key="12">
    <source>
        <dbReference type="Google" id="ProtNLM"/>
    </source>
</evidence>
<comment type="similarity">
    <text evidence="1">Belongs to the TTC21 family.</text>
</comment>
<feature type="domain" description="Tetratricopeptide repeat protein 21A/21B second ARM" evidence="5">
    <location>
        <begin position="251"/>
        <end position="407"/>
    </location>
</feature>
<dbReference type="Proteomes" id="UP000694402">
    <property type="component" value="Unassembled WGS sequence"/>
</dbReference>
<feature type="domain" description="Tetratricopeptide repeat protein 21A/21B N-terminal ARM repeat" evidence="6">
    <location>
        <begin position="22"/>
        <end position="243"/>
    </location>
</feature>
<accession>A0A8C8EIJ8</accession>
<evidence type="ECO:0000313" key="10">
    <source>
        <dbReference type="Ensembl" id="ENSOTSP00005005021.2"/>
    </source>
</evidence>
<proteinExistence type="inferred from homology"/>
<protein>
    <recommendedName>
        <fullName evidence="12">Tetratricopeptide repeat domain 21B</fullName>
    </recommendedName>
</protein>
<dbReference type="Pfam" id="PF25060">
    <property type="entry name" value="ARM_TT21_2nd"/>
    <property type="match status" value="2"/>
</dbReference>
<dbReference type="InterPro" id="IPR056836">
    <property type="entry name" value="ARM_TT21_4th"/>
</dbReference>
<evidence type="ECO:0000256" key="4">
    <source>
        <dbReference type="PROSITE-ProRule" id="PRU00339"/>
    </source>
</evidence>
<dbReference type="GO" id="GO:0030991">
    <property type="term" value="C:intraciliary transport particle A"/>
    <property type="evidence" value="ECO:0007669"/>
    <property type="project" value="TreeGrafter"/>
</dbReference>
<dbReference type="PANTHER" id="PTHR14699:SF2">
    <property type="entry name" value="TETRATRICOPEPTIDE REPEAT PROTEIN 21A"/>
    <property type="match status" value="1"/>
</dbReference>
<dbReference type="InterPro" id="IPR056832">
    <property type="entry name" value="ARM_TT21_2nd"/>
</dbReference>
<evidence type="ECO:0000259" key="5">
    <source>
        <dbReference type="Pfam" id="PF25060"/>
    </source>
</evidence>
<feature type="domain" description="Tetratricopeptide repeat protein 21A/21B C-terminal ARM" evidence="7">
    <location>
        <begin position="923"/>
        <end position="1119"/>
    </location>
</feature>
<dbReference type="Pfam" id="PF25063">
    <property type="entry name" value="ARM_TT21_C"/>
    <property type="match status" value="1"/>
</dbReference>
<dbReference type="Pfam" id="PF25068">
    <property type="entry name" value="ARM_TT21_4th"/>
    <property type="match status" value="1"/>
</dbReference>
<dbReference type="InterPro" id="IPR040364">
    <property type="entry name" value="TTC21A/TTC21B"/>
</dbReference>
<reference evidence="10" key="2">
    <citation type="submission" date="2025-09" db="UniProtKB">
        <authorList>
            <consortium name="Ensembl"/>
        </authorList>
    </citation>
    <scope>IDENTIFICATION</scope>
</reference>
<dbReference type="Gene3D" id="1.25.40.10">
    <property type="entry name" value="Tetratricopeptide repeat domain"/>
    <property type="match status" value="3"/>
</dbReference>
<evidence type="ECO:0000256" key="2">
    <source>
        <dbReference type="ARBA" id="ARBA00022737"/>
    </source>
</evidence>
<dbReference type="InterPro" id="IPR056834">
    <property type="entry name" value="ARM_TT21_C"/>
</dbReference>
<dbReference type="FunFam" id="1.25.40.10:FF:000548">
    <property type="entry name" value="Tetratricopeptide repeat domain 21A"/>
    <property type="match status" value="1"/>
</dbReference>
<dbReference type="InterPro" id="IPR056835">
    <property type="entry name" value="ARM_TT21_5th"/>
</dbReference>
<evidence type="ECO:0000259" key="7">
    <source>
        <dbReference type="Pfam" id="PF25063"/>
    </source>
</evidence>
<feature type="repeat" description="TPR" evidence="4">
    <location>
        <begin position="1021"/>
        <end position="1054"/>
    </location>
</feature>
<dbReference type="GO" id="GO:0061512">
    <property type="term" value="P:protein localization to cilium"/>
    <property type="evidence" value="ECO:0007669"/>
    <property type="project" value="TreeGrafter"/>
</dbReference>
<dbReference type="Pfam" id="PF25058">
    <property type="entry name" value="ARM_TT21"/>
    <property type="match status" value="1"/>
</dbReference>
<dbReference type="PROSITE" id="PS50005">
    <property type="entry name" value="TPR"/>
    <property type="match status" value="2"/>
</dbReference>
<evidence type="ECO:0000313" key="11">
    <source>
        <dbReference type="Proteomes" id="UP000694402"/>
    </source>
</evidence>
<organism evidence="10 11">
    <name type="scientific">Oncorhynchus tshawytscha</name>
    <name type="common">Chinook salmon</name>
    <name type="synonym">Salmo tshawytscha</name>
    <dbReference type="NCBI Taxonomy" id="74940"/>
    <lineage>
        <taxon>Eukaryota</taxon>
        <taxon>Metazoa</taxon>
        <taxon>Chordata</taxon>
        <taxon>Craniata</taxon>
        <taxon>Vertebrata</taxon>
        <taxon>Euteleostomi</taxon>
        <taxon>Actinopterygii</taxon>
        <taxon>Neopterygii</taxon>
        <taxon>Teleostei</taxon>
        <taxon>Protacanthopterygii</taxon>
        <taxon>Salmoniformes</taxon>
        <taxon>Salmonidae</taxon>
        <taxon>Salmoninae</taxon>
        <taxon>Oncorhynchus</taxon>
    </lineage>
</organism>
<dbReference type="SMART" id="SM00028">
    <property type="entry name" value="TPR"/>
    <property type="match status" value="9"/>
</dbReference>
<keyword evidence="11" id="KW-1185">Reference proteome</keyword>
<dbReference type="GO" id="GO:0035721">
    <property type="term" value="P:intraciliary retrograde transport"/>
    <property type="evidence" value="ECO:0007669"/>
    <property type="project" value="TreeGrafter"/>
</dbReference>
<evidence type="ECO:0000256" key="1">
    <source>
        <dbReference type="ARBA" id="ARBA00010935"/>
    </source>
</evidence>
<dbReference type="AlphaFoldDB" id="A0A8C8EIJ8"/>
<feature type="repeat" description="TPR" evidence="4">
    <location>
        <begin position="655"/>
        <end position="688"/>
    </location>
</feature>